<name>A0A2W2F9Z0_9ACTN</name>
<dbReference type="Proteomes" id="UP000248544">
    <property type="component" value="Unassembled WGS sequence"/>
</dbReference>
<dbReference type="AlphaFoldDB" id="A0A2W2F9Z0"/>
<dbReference type="Pfam" id="PF00296">
    <property type="entry name" value="Bac_luciferase"/>
    <property type="match status" value="1"/>
</dbReference>
<evidence type="ECO:0000259" key="3">
    <source>
        <dbReference type="Pfam" id="PF00296"/>
    </source>
</evidence>
<dbReference type="InterPro" id="IPR011251">
    <property type="entry name" value="Luciferase-like_dom"/>
</dbReference>
<proteinExistence type="predicted"/>
<dbReference type="InterPro" id="IPR036661">
    <property type="entry name" value="Luciferase-like_sf"/>
</dbReference>
<keyword evidence="5" id="KW-1185">Reference proteome</keyword>
<accession>A0A2W2F9Z0</accession>
<keyword evidence="1" id="KW-0560">Oxidoreductase</keyword>
<feature type="domain" description="Luciferase-like" evidence="3">
    <location>
        <begin position="27"/>
        <end position="167"/>
    </location>
</feature>
<dbReference type="EMBL" id="POUA01000436">
    <property type="protein sequence ID" value="PZG26359.1"/>
    <property type="molecule type" value="Genomic_DNA"/>
</dbReference>
<dbReference type="PANTHER" id="PTHR43244:SF1">
    <property type="entry name" value="5,10-METHYLENETETRAHYDROMETHANOPTERIN REDUCTASE"/>
    <property type="match status" value="1"/>
</dbReference>
<protein>
    <recommendedName>
        <fullName evidence="3">Luciferase-like domain-containing protein</fullName>
    </recommendedName>
</protein>
<dbReference type="GO" id="GO:0016705">
    <property type="term" value="F:oxidoreductase activity, acting on paired donors, with incorporation or reduction of molecular oxygen"/>
    <property type="evidence" value="ECO:0007669"/>
    <property type="project" value="InterPro"/>
</dbReference>
<dbReference type="Gene3D" id="3.20.20.30">
    <property type="entry name" value="Luciferase-like domain"/>
    <property type="match status" value="1"/>
</dbReference>
<evidence type="ECO:0000313" key="4">
    <source>
        <dbReference type="EMBL" id="PZG26359.1"/>
    </source>
</evidence>
<organism evidence="4 5">
    <name type="scientific">Spongiactinospora gelatinilytica</name>
    <dbReference type="NCBI Taxonomy" id="2666298"/>
    <lineage>
        <taxon>Bacteria</taxon>
        <taxon>Bacillati</taxon>
        <taxon>Actinomycetota</taxon>
        <taxon>Actinomycetes</taxon>
        <taxon>Streptosporangiales</taxon>
        <taxon>Streptosporangiaceae</taxon>
        <taxon>Spongiactinospora</taxon>
    </lineage>
</organism>
<gene>
    <name evidence="4" type="ORF">C1I98_33970</name>
</gene>
<dbReference type="PANTHER" id="PTHR43244">
    <property type="match status" value="1"/>
</dbReference>
<sequence>MSRFYLGRSSKHTSVQPPPPSREKKPAKRLATIDVLSRGRMRLLTVGLGSLPREAQAMGVDFATRGRRAEEAIRVIRALWAGGDEGADHDGEFFSFEAVCSFPKPLSATLPVHIGGSSRAAARRAGRLGDGFFPGGALDAQERAAQWELARASTAEAGRDPDSLEYTRFGSLDMPVERVEELAEQGVTRVVVSAGATEPDD</sequence>
<evidence type="ECO:0000313" key="5">
    <source>
        <dbReference type="Proteomes" id="UP000248544"/>
    </source>
</evidence>
<evidence type="ECO:0000256" key="1">
    <source>
        <dbReference type="ARBA" id="ARBA00023002"/>
    </source>
</evidence>
<dbReference type="RefSeq" id="WP_111171437.1">
    <property type="nucleotide sequence ID" value="NZ_POUA01000436.1"/>
</dbReference>
<dbReference type="InterPro" id="IPR050564">
    <property type="entry name" value="F420-G6PD/mer"/>
</dbReference>
<reference evidence="4 5" key="1">
    <citation type="submission" date="2018-01" db="EMBL/GenBank/DDBJ databases">
        <title>Draft genome sequence of Sphaerisporangium sp. 7K107.</title>
        <authorList>
            <person name="Sahin N."/>
            <person name="Saygin H."/>
            <person name="Ay H."/>
        </authorList>
    </citation>
    <scope>NUCLEOTIDE SEQUENCE [LARGE SCALE GENOMIC DNA]</scope>
    <source>
        <strain evidence="4 5">7K107</strain>
    </source>
</reference>
<comment type="caution">
    <text evidence="4">The sequence shown here is derived from an EMBL/GenBank/DDBJ whole genome shotgun (WGS) entry which is preliminary data.</text>
</comment>
<evidence type="ECO:0000256" key="2">
    <source>
        <dbReference type="SAM" id="MobiDB-lite"/>
    </source>
</evidence>
<feature type="region of interest" description="Disordered" evidence="2">
    <location>
        <begin position="1"/>
        <end position="29"/>
    </location>
</feature>
<dbReference type="SUPFAM" id="SSF51679">
    <property type="entry name" value="Bacterial luciferase-like"/>
    <property type="match status" value="1"/>
</dbReference>